<evidence type="ECO:0000259" key="3">
    <source>
        <dbReference type="PROSITE" id="PS50137"/>
    </source>
</evidence>
<feature type="domain" description="DRBM" evidence="3">
    <location>
        <begin position="197"/>
        <end position="233"/>
    </location>
</feature>
<name>A0A2I1CJE4_ASPN1</name>
<gene>
    <name evidence="4" type="ORF">P174DRAFT_478849</name>
</gene>
<dbReference type="SUPFAM" id="SSF54768">
    <property type="entry name" value="dsRNA-binding domain-like"/>
    <property type="match status" value="1"/>
</dbReference>
<protein>
    <recommendedName>
        <fullName evidence="3">DRBM domain-containing protein</fullName>
    </recommendedName>
</protein>
<dbReference type="PROSITE" id="PS50137">
    <property type="entry name" value="DS_RBD"/>
    <property type="match status" value="1"/>
</dbReference>
<dbReference type="SMART" id="SM00358">
    <property type="entry name" value="DSRM"/>
    <property type="match status" value="1"/>
</dbReference>
<evidence type="ECO:0000313" key="5">
    <source>
        <dbReference type="Proteomes" id="UP000234474"/>
    </source>
</evidence>
<dbReference type="OrthoDB" id="3767426at2759"/>
<dbReference type="GO" id="GO:0003723">
    <property type="term" value="F:RNA binding"/>
    <property type="evidence" value="ECO:0007669"/>
    <property type="project" value="UniProtKB-UniRule"/>
</dbReference>
<dbReference type="Pfam" id="PF00035">
    <property type="entry name" value="dsrm"/>
    <property type="match status" value="1"/>
</dbReference>
<dbReference type="CDD" id="cd00048">
    <property type="entry name" value="DSRM_SF"/>
    <property type="match status" value="1"/>
</dbReference>
<keyword evidence="5" id="KW-1185">Reference proteome</keyword>
<dbReference type="EMBL" id="MSZS01000002">
    <property type="protein sequence ID" value="PKX97761.1"/>
    <property type="molecule type" value="Genomic_DNA"/>
</dbReference>
<evidence type="ECO:0000256" key="2">
    <source>
        <dbReference type="SAM" id="MobiDB-lite"/>
    </source>
</evidence>
<evidence type="ECO:0000313" key="4">
    <source>
        <dbReference type="EMBL" id="PKX97761.1"/>
    </source>
</evidence>
<organism evidence="4 5">
    <name type="scientific">Aspergillus novofumigatus (strain IBT 16806)</name>
    <dbReference type="NCBI Taxonomy" id="1392255"/>
    <lineage>
        <taxon>Eukaryota</taxon>
        <taxon>Fungi</taxon>
        <taxon>Dikarya</taxon>
        <taxon>Ascomycota</taxon>
        <taxon>Pezizomycotina</taxon>
        <taxon>Eurotiomycetes</taxon>
        <taxon>Eurotiomycetidae</taxon>
        <taxon>Eurotiales</taxon>
        <taxon>Aspergillaceae</taxon>
        <taxon>Aspergillus</taxon>
        <taxon>Aspergillus subgen. Fumigati</taxon>
    </lineage>
</organism>
<dbReference type="AlphaFoldDB" id="A0A2I1CJE4"/>
<comment type="caution">
    <text evidence="4">The sequence shown here is derived from an EMBL/GenBank/DDBJ whole genome shotgun (WGS) entry which is preliminary data.</text>
</comment>
<feature type="region of interest" description="Disordered" evidence="2">
    <location>
        <begin position="118"/>
        <end position="145"/>
    </location>
</feature>
<dbReference type="InterPro" id="IPR014720">
    <property type="entry name" value="dsRBD_dom"/>
</dbReference>
<dbReference type="RefSeq" id="XP_024686356.1">
    <property type="nucleotide sequence ID" value="XM_024830685.1"/>
</dbReference>
<reference evidence="5" key="1">
    <citation type="journal article" date="2018" name="Proc. Natl. Acad. Sci. U.S.A.">
        <title>Linking secondary metabolites to gene clusters through genome sequencing of six diverse Aspergillus species.</title>
        <authorList>
            <person name="Kaerboelling I."/>
            <person name="Vesth T.C."/>
            <person name="Frisvad J.C."/>
            <person name="Nybo J.L."/>
            <person name="Theobald S."/>
            <person name="Kuo A."/>
            <person name="Bowyer P."/>
            <person name="Matsuda Y."/>
            <person name="Mondo S."/>
            <person name="Lyhne E.K."/>
            <person name="Kogle M.E."/>
            <person name="Clum A."/>
            <person name="Lipzen A."/>
            <person name="Salamov A."/>
            <person name="Ngan C.Y."/>
            <person name="Daum C."/>
            <person name="Chiniquy J."/>
            <person name="Barry K."/>
            <person name="LaButti K."/>
            <person name="Haridas S."/>
            <person name="Simmons B.A."/>
            <person name="Magnuson J.K."/>
            <person name="Mortensen U.H."/>
            <person name="Larsen T.O."/>
            <person name="Grigoriev I.V."/>
            <person name="Baker S.E."/>
            <person name="Andersen M.R."/>
        </authorList>
    </citation>
    <scope>NUCLEOTIDE SEQUENCE [LARGE SCALE GENOMIC DNA]</scope>
    <source>
        <strain evidence="5">IBT 16806</strain>
    </source>
</reference>
<accession>A0A2I1CJE4</accession>
<dbReference type="Gene3D" id="3.30.160.20">
    <property type="match status" value="1"/>
</dbReference>
<keyword evidence="1" id="KW-0694">RNA-binding</keyword>
<dbReference type="Proteomes" id="UP000234474">
    <property type="component" value="Unassembled WGS sequence"/>
</dbReference>
<dbReference type="GeneID" id="36538014"/>
<dbReference type="VEuPathDB" id="FungiDB:P174DRAFT_478849"/>
<proteinExistence type="predicted"/>
<evidence type="ECO:0000256" key="1">
    <source>
        <dbReference type="PROSITE-ProRule" id="PRU00266"/>
    </source>
</evidence>
<sequence>MASPSLSDVYYACDYVIGKTLLSTYITLENASQVEQNTEGRVLEDKVNQFLERFDYRRALQSLKNECTFPSENVQYDFRKDFFRAFGFLHRTKPEELYKTITENCIIPEIQDLDAERPEAHAGTLRSASSSNHRDENSPPPYSYVRTESEQTNIELHLPERSSVEIWRYTSRLWEEVQCCNEVPEVYDEMISSYPTRFRCAVKFRGRQGRGEASSKKQAKHIASKDVCEQLGIHL</sequence>